<evidence type="ECO:0000256" key="1">
    <source>
        <dbReference type="SAM" id="Phobius"/>
    </source>
</evidence>
<reference evidence="3" key="1">
    <citation type="submission" date="2021-02" db="EMBL/GenBank/DDBJ databases">
        <title>Psilocybe cubensis genome.</title>
        <authorList>
            <person name="Mckernan K.J."/>
            <person name="Crawford S."/>
            <person name="Trippe A."/>
            <person name="Kane L.T."/>
            <person name="Mclaughlin S."/>
        </authorList>
    </citation>
    <scope>NUCLEOTIDE SEQUENCE [LARGE SCALE GENOMIC DNA]</scope>
    <source>
        <strain evidence="3">MGC-MH-2018</strain>
    </source>
</reference>
<sequence length="244" mass="28060">MSGFVSTGDPLIDALLAAGLIGPFVTYSDVSASTVFLYDYLLTLSMEIDLIWRSPWNVIKIIFIIQRYLPFIDTCFLTIYRQLGKLTIAQCEILPYFNGFMYMFGLALSEILLSIRVWAIWDRNMKLAYFQAVLFVIIWSPAFYAMYAYVSSLRYANPPANLLDYRGCFIVDAKEYVLWSWVGVLLWNTVTLTFTLIHSFRSYRAGLVSGLAAVIYRDGAYFYVYLFIFSALNIVFTTTLQARI</sequence>
<dbReference type="InterPro" id="IPR045340">
    <property type="entry name" value="DUF6533"/>
</dbReference>
<keyword evidence="1" id="KW-0812">Transmembrane</keyword>
<evidence type="ECO:0000259" key="2">
    <source>
        <dbReference type="Pfam" id="PF20151"/>
    </source>
</evidence>
<keyword evidence="1" id="KW-0472">Membrane</keyword>
<gene>
    <name evidence="3" type="ORF">JR316_002434</name>
</gene>
<organism evidence="3">
    <name type="scientific">Psilocybe cubensis</name>
    <name type="common">Psychedelic mushroom</name>
    <name type="synonym">Stropharia cubensis</name>
    <dbReference type="NCBI Taxonomy" id="181762"/>
    <lineage>
        <taxon>Eukaryota</taxon>
        <taxon>Fungi</taxon>
        <taxon>Dikarya</taxon>
        <taxon>Basidiomycota</taxon>
        <taxon>Agaricomycotina</taxon>
        <taxon>Agaricomycetes</taxon>
        <taxon>Agaricomycetidae</taxon>
        <taxon>Agaricales</taxon>
        <taxon>Agaricineae</taxon>
        <taxon>Strophariaceae</taxon>
        <taxon>Psilocybe</taxon>
    </lineage>
</organism>
<dbReference type="Pfam" id="PF20151">
    <property type="entry name" value="DUF6533"/>
    <property type="match status" value="1"/>
</dbReference>
<comment type="caution">
    <text evidence="3">The sequence shown here is derived from an EMBL/GenBank/DDBJ whole genome shotgun (WGS) entry which is preliminary data.</text>
</comment>
<protein>
    <recommendedName>
        <fullName evidence="2">DUF6533 domain-containing protein</fullName>
    </recommendedName>
</protein>
<evidence type="ECO:0000313" key="3">
    <source>
        <dbReference type="EMBL" id="KAG5172931.1"/>
    </source>
</evidence>
<feature type="transmembrane region" description="Helical" evidence="1">
    <location>
        <begin position="176"/>
        <end position="200"/>
    </location>
</feature>
<feature type="transmembrane region" description="Helical" evidence="1">
    <location>
        <begin position="100"/>
        <end position="121"/>
    </location>
</feature>
<dbReference type="OrthoDB" id="3350812at2759"/>
<feature type="transmembrane region" description="Helical" evidence="1">
    <location>
        <begin position="220"/>
        <end position="240"/>
    </location>
</feature>
<feature type="domain" description="DUF6533" evidence="2">
    <location>
        <begin position="27"/>
        <end position="72"/>
    </location>
</feature>
<proteinExistence type="predicted"/>
<name>A0A8H7Y3H8_PSICU</name>
<feature type="transmembrane region" description="Helical" evidence="1">
    <location>
        <begin position="127"/>
        <end position="150"/>
    </location>
</feature>
<dbReference type="AlphaFoldDB" id="A0A8H7Y3H8"/>
<dbReference type="EMBL" id="JAFIQS010000002">
    <property type="protein sequence ID" value="KAG5172931.1"/>
    <property type="molecule type" value="Genomic_DNA"/>
</dbReference>
<feature type="transmembrane region" description="Helical" evidence="1">
    <location>
        <begin position="12"/>
        <end position="38"/>
    </location>
</feature>
<keyword evidence="1" id="KW-1133">Transmembrane helix</keyword>
<accession>A0A8H7Y3H8</accession>
<feature type="transmembrane region" description="Helical" evidence="1">
    <location>
        <begin position="58"/>
        <end position="80"/>
    </location>
</feature>